<evidence type="ECO:0000256" key="4">
    <source>
        <dbReference type="ARBA" id="ARBA00022692"/>
    </source>
</evidence>
<proteinExistence type="inferred from homology"/>
<evidence type="ECO:0000256" key="1">
    <source>
        <dbReference type="ARBA" id="ARBA00004141"/>
    </source>
</evidence>
<dbReference type="Pfam" id="PF02714">
    <property type="entry name" value="RSN1_7TM"/>
    <property type="match status" value="1"/>
</dbReference>
<feature type="transmembrane region" description="Helical" evidence="8">
    <location>
        <begin position="729"/>
        <end position="748"/>
    </location>
</feature>
<feature type="transmembrane region" description="Helical" evidence="8">
    <location>
        <begin position="177"/>
        <end position="196"/>
    </location>
</feature>
<accession>A0AAQ3M7U5</accession>
<keyword evidence="6 8" id="KW-0472">Membrane</keyword>
<evidence type="ECO:0000259" key="11">
    <source>
        <dbReference type="Pfam" id="PF13967"/>
    </source>
</evidence>
<feature type="compositionally biased region" description="Basic residues" evidence="7">
    <location>
        <begin position="297"/>
        <end position="307"/>
    </location>
</feature>
<feature type="transmembrane region" description="Helical" evidence="8">
    <location>
        <begin position="930"/>
        <end position="960"/>
    </location>
</feature>
<feature type="domain" description="CSC1/OSCA1-like cytosolic" evidence="12">
    <location>
        <begin position="638"/>
        <end position="720"/>
    </location>
</feature>
<feature type="domain" description="CSC1/OSCA1-like cytosolic" evidence="12">
    <location>
        <begin position="222"/>
        <end position="305"/>
    </location>
</feature>
<feature type="domain" description="10TM putative phosphate transporter extracellular tail" evidence="10">
    <location>
        <begin position="1219"/>
        <end position="1303"/>
    </location>
</feature>
<feature type="domain" description="CSC1/OSCA1-like 7TM region" evidence="9">
    <location>
        <begin position="734"/>
        <end position="1003"/>
    </location>
</feature>
<feature type="transmembrane region" description="Helical" evidence="8">
    <location>
        <begin position="126"/>
        <end position="144"/>
    </location>
</feature>
<dbReference type="GO" id="GO:0005886">
    <property type="term" value="C:plasma membrane"/>
    <property type="evidence" value="ECO:0007669"/>
    <property type="project" value="TreeGrafter"/>
</dbReference>
<evidence type="ECO:0000256" key="5">
    <source>
        <dbReference type="ARBA" id="ARBA00022989"/>
    </source>
</evidence>
<dbReference type="InterPro" id="IPR045122">
    <property type="entry name" value="Csc1-like"/>
</dbReference>
<evidence type="ECO:0000259" key="9">
    <source>
        <dbReference type="Pfam" id="PF02714"/>
    </source>
</evidence>
<dbReference type="PANTHER" id="PTHR13018">
    <property type="entry name" value="PROBABLE MEMBRANE PROTEIN DUF221-RELATED"/>
    <property type="match status" value="1"/>
</dbReference>
<feature type="transmembrane region" description="Helical" evidence="8">
    <location>
        <begin position="44"/>
        <end position="65"/>
    </location>
</feature>
<evidence type="ECO:0008006" key="15">
    <source>
        <dbReference type="Google" id="ProtNLM"/>
    </source>
</evidence>
<comment type="similarity">
    <text evidence="2">Belongs to the CSC1 (TC 1.A.17) family.</text>
</comment>
<sequence>MSGINSIPGIGKDCNTSGHLNFLDFINCGSGGALNANAQTIPTVLAAITFSAVSFGVQVLLFLALRLQLSRIYRPRSYLVPERERVSPPPRGLVQWLVPLFSTSNLSFIQKCGLDAYFFLRFLRTLLKFFLPVAIITLPILLPINRFSGSSETTQSVEQLAVLTIAHVAPEHVRNRLWAHLIIAIAIIIWFCYIVYQEMRGYIRVRQAYLTSPQHRIRASATTVLVSDIPHKWLTLEALSGLYDVFPGGIKNIWINRNFDELSKKVKQRDKMARILEDTETELIKLCRKKHIKAEKMKAKKSGAKKKSKEEITRDKAAEDAAADQLAQGKGVTAGDQGQTVHSMQDILHEAEDHEEYEMEKQREKQRLARSFEVVGQGFGVMGHGLGAIGKSVGALGQKAVGGLDGRFGNVNSRPDLATRPAKTGIEHAIDEDASHKPIISSEAAMVPRPEPLLADAEKTLAAEYGAHYQRPTTAATVSSPKVDGSPISEETLTIPVIQTTRPSVESKPQFQMQIELPESHVSHHNSWQFWKNNDHTLVVPSPQPHTGDEDVFPLNASAVQPVVNTTENPRPTRTVTQKLMFWKREKSDIDEVKEVYDAAHNNQCDEDQDGEPRWRQFIEPKDRQTIRLRAVPWLPNLLPFIGQKVDKIYYLRRELARLNMEIESDQSNIEKYPLMNSAFIQFNHQVAAHMACQSLSHHIPQRMSPRLVEISPDDVIWDNMSTKWWEHYVRTGVVLFVSVGLLILFAIPVTFTSLLGNLYILGAFPGLHFFQKIPRALAAVIQGAVPPLLLMLILLLVPIIYRLLVKQQGVQTGSAKELGVQAWYFTFLFIQVFFIATLSSGLPTFFKTAAQHPDKIVTSLAQSLPQASSYFFSYLMVQALSNSATDLLQLLQLYLWFIKGPLSDSTPRRKWRRQTHLNTMQWGSFFPPFANFAVIGIIYSVIAPLILVFILFVFSLFWIVNRYNVLYVWRFENDTGGLLFPTALNQLFTGVYFLELSLIGFFFISRDQNNNVACIPQGVIMIIAMIFTIIYQVQLNRTFQPLFQYLPITLEDEAVIRDEAFAKAQASKHAPLINGGEQGIEDDESLQDALEARERREEEESRHAEAKERQCAHEQRQTSDKRSSSRVSHPKGLRRPSMQAVLSDSSSSWKTDRWRKAAPVVAHGGSKLRNMTEKRKPDDHSTTTTHNQSAKTDIERQGSDIGDVLYAGYADELEDLTPEERDLLTRYAFQHSALRARRPAVWIPRDNLGVSDDEIRRAERMSTVEVTGEDGQKTKKTNIWMSNEGTALDAKGRAVFRRSPPDFSNVDLIAL</sequence>
<feature type="region of interest" description="Disordered" evidence="7">
    <location>
        <begin position="297"/>
        <end position="339"/>
    </location>
</feature>
<dbReference type="InterPro" id="IPR027815">
    <property type="entry name" value="CSC1/OSCA1-like_cyt"/>
</dbReference>
<evidence type="ECO:0000256" key="2">
    <source>
        <dbReference type="ARBA" id="ARBA00007779"/>
    </source>
</evidence>
<feature type="transmembrane region" description="Helical" evidence="8">
    <location>
        <begin position="778"/>
        <end position="802"/>
    </location>
</feature>
<dbReference type="Pfam" id="PF13967">
    <property type="entry name" value="RSN1_TM"/>
    <property type="match status" value="1"/>
</dbReference>
<keyword evidence="3" id="KW-0813">Transport</keyword>
<keyword evidence="4 8" id="KW-0812">Transmembrane</keyword>
<keyword evidence="14" id="KW-1185">Reference proteome</keyword>
<evidence type="ECO:0000313" key="14">
    <source>
        <dbReference type="Proteomes" id="UP001303373"/>
    </source>
</evidence>
<evidence type="ECO:0000256" key="3">
    <source>
        <dbReference type="ARBA" id="ARBA00022448"/>
    </source>
</evidence>
<evidence type="ECO:0000256" key="7">
    <source>
        <dbReference type="SAM" id="MobiDB-lite"/>
    </source>
</evidence>
<reference evidence="13 14" key="1">
    <citation type="submission" date="2023-11" db="EMBL/GenBank/DDBJ databases">
        <title>An acidophilic fungus is an integral part of prey digestion in a carnivorous sundew plant.</title>
        <authorList>
            <person name="Tsai I.J."/>
        </authorList>
    </citation>
    <scope>NUCLEOTIDE SEQUENCE [LARGE SCALE GENOMIC DNA]</scope>
    <source>
        <strain evidence="13">169a</strain>
    </source>
</reference>
<feature type="transmembrane region" description="Helical" evidence="8">
    <location>
        <begin position="1012"/>
        <end position="1032"/>
    </location>
</feature>
<keyword evidence="5 8" id="KW-1133">Transmembrane helix</keyword>
<dbReference type="Pfam" id="PF14703">
    <property type="entry name" value="PHM7_cyt"/>
    <property type="match status" value="2"/>
</dbReference>
<dbReference type="GO" id="GO:0005227">
    <property type="term" value="F:calcium-activated cation channel activity"/>
    <property type="evidence" value="ECO:0007669"/>
    <property type="project" value="InterPro"/>
</dbReference>
<evidence type="ECO:0000259" key="12">
    <source>
        <dbReference type="Pfam" id="PF14703"/>
    </source>
</evidence>
<dbReference type="EMBL" id="CP138589">
    <property type="protein sequence ID" value="WPH03522.1"/>
    <property type="molecule type" value="Genomic_DNA"/>
</dbReference>
<protein>
    <recommendedName>
        <fullName evidence="15">DUF221-domain-containing protein</fullName>
    </recommendedName>
</protein>
<evidence type="ECO:0000313" key="13">
    <source>
        <dbReference type="EMBL" id="WPH03522.1"/>
    </source>
</evidence>
<feature type="transmembrane region" description="Helical" evidence="8">
    <location>
        <begin position="980"/>
        <end position="1005"/>
    </location>
</feature>
<comment type="subcellular location">
    <subcellularLocation>
        <location evidence="1">Membrane</location>
        <topology evidence="1">Multi-pass membrane protein</topology>
    </subcellularLocation>
</comment>
<dbReference type="InterPro" id="IPR022257">
    <property type="entry name" value="PHM7_ext"/>
</dbReference>
<feature type="compositionally biased region" description="Basic and acidic residues" evidence="7">
    <location>
        <begin position="1171"/>
        <end position="1182"/>
    </location>
</feature>
<feature type="transmembrane region" description="Helical" evidence="8">
    <location>
        <begin position="754"/>
        <end position="771"/>
    </location>
</feature>
<feature type="compositionally biased region" description="Basic and acidic residues" evidence="7">
    <location>
        <begin position="1091"/>
        <end position="1124"/>
    </location>
</feature>
<dbReference type="InterPro" id="IPR003864">
    <property type="entry name" value="CSC1/OSCA1-like_7TM"/>
</dbReference>
<organism evidence="13 14">
    <name type="scientific">Acrodontium crateriforme</name>
    <dbReference type="NCBI Taxonomy" id="150365"/>
    <lineage>
        <taxon>Eukaryota</taxon>
        <taxon>Fungi</taxon>
        <taxon>Dikarya</taxon>
        <taxon>Ascomycota</taxon>
        <taxon>Pezizomycotina</taxon>
        <taxon>Dothideomycetes</taxon>
        <taxon>Dothideomycetidae</taxon>
        <taxon>Mycosphaerellales</taxon>
        <taxon>Teratosphaeriaceae</taxon>
        <taxon>Acrodontium</taxon>
    </lineage>
</organism>
<feature type="domain" description="CSC1/OSCA1-like N-terminal transmembrane" evidence="11">
    <location>
        <begin position="44"/>
        <end position="198"/>
    </location>
</feature>
<evidence type="ECO:0000256" key="6">
    <source>
        <dbReference type="ARBA" id="ARBA00023136"/>
    </source>
</evidence>
<gene>
    <name evidence="13" type="ORF">R9X50_00640200</name>
</gene>
<dbReference type="PANTHER" id="PTHR13018:SF20">
    <property type="entry name" value="SPORULATION-SPECIFIC PROTEIN 75"/>
    <property type="match status" value="1"/>
</dbReference>
<feature type="compositionally biased region" description="Polar residues" evidence="7">
    <location>
        <begin position="1141"/>
        <end position="1150"/>
    </location>
</feature>
<evidence type="ECO:0000259" key="10">
    <source>
        <dbReference type="Pfam" id="PF12621"/>
    </source>
</evidence>
<name>A0AAQ3M7U5_9PEZI</name>
<feature type="region of interest" description="Disordered" evidence="7">
    <location>
        <begin position="1073"/>
        <end position="1194"/>
    </location>
</feature>
<feature type="transmembrane region" description="Helical" evidence="8">
    <location>
        <begin position="822"/>
        <end position="847"/>
    </location>
</feature>
<feature type="compositionally biased region" description="Basic and acidic residues" evidence="7">
    <location>
        <begin position="308"/>
        <end position="319"/>
    </location>
</feature>
<dbReference type="Proteomes" id="UP001303373">
    <property type="component" value="Chromosome 10"/>
</dbReference>
<dbReference type="InterPro" id="IPR032880">
    <property type="entry name" value="CSC1/OSCA1-like_N"/>
</dbReference>
<evidence type="ECO:0000256" key="8">
    <source>
        <dbReference type="SAM" id="Phobius"/>
    </source>
</evidence>
<feature type="compositionally biased region" description="Polar residues" evidence="7">
    <location>
        <begin position="1183"/>
        <end position="1192"/>
    </location>
</feature>
<dbReference type="Pfam" id="PF12621">
    <property type="entry name" value="PHM7_ext"/>
    <property type="match status" value="1"/>
</dbReference>